<evidence type="ECO:0000256" key="1">
    <source>
        <dbReference type="ARBA" id="ARBA00023125"/>
    </source>
</evidence>
<feature type="compositionally biased region" description="Basic and acidic residues" evidence="2">
    <location>
        <begin position="27"/>
        <end position="36"/>
    </location>
</feature>
<reference evidence="4" key="2">
    <citation type="submission" date="2020-09" db="EMBL/GenBank/DDBJ databases">
        <authorList>
            <person name="Sun Q."/>
            <person name="Ohkuma M."/>
        </authorList>
    </citation>
    <scope>NUCLEOTIDE SEQUENCE</scope>
    <source>
        <strain evidence="4">JCM 3086</strain>
    </source>
</reference>
<accession>A0A917KWY0</accession>
<name>A0A917KWY0_9ACTN</name>
<dbReference type="GO" id="GO:0003677">
    <property type="term" value="F:DNA binding"/>
    <property type="evidence" value="ECO:0007669"/>
    <property type="project" value="UniProtKB-KW"/>
</dbReference>
<dbReference type="Pfam" id="PF07282">
    <property type="entry name" value="Cas12f1-like_TNB"/>
    <property type="match status" value="1"/>
</dbReference>
<comment type="caution">
    <text evidence="4">The sequence shown here is derived from an EMBL/GenBank/DDBJ whole genome shotgun (WGS) entry which is preliminary data.</text>
</comment>
<evidence type="ECO:0000256" key="2">
    <source>
        <dbReference type="SAM" id="MobiDB-lite"/>
    </source>
</evidence>
<keyword evidence="5" id="KW-1185">Reference proteome</keyword>
<protein>
    <recommendedName>
        <fullName evidence="3">Cas12f1-like TNB domain-containing protein</fullName>
    </recommendedName>
</protein>
<evidence type="ECO:0000313" key="5">
    <source>
        <dbReference type="Proteomes" id="UP000657574"/>
    </source>
</evidence>
<dbReference type="EMBL" id="BMQA01000018">
    <property type="protein sequence ID" value="GGJ33815.1"/>
    <property type="molecule type" value="Genomic_DNA"/>
</dbReference>
<keyword evidence="1" id="KW-0238">DNA-binding</keyword>
<evidence type="ECO:0000313" key="4">
    <source>
        <dbReference type="EMBL" id="GGJ33815.1"/>
    </source>
</evidence>
<feature type="domain" description="Cas12f1-like TNB" evidence="3">
    <location>
        <begin position="139"/>
        <end position="207"/>
    </location>
</feature>
<dbReference type="Proteomes" id="UP000657574">
    <property type="component" value="Unassembled WGS sequence"/>
</dbReference>
<dbReference type="AlphaFoldDB" id="A0A917KWY0"/>
<organism evidence="4 5">
    <name type="scientific">Streptomyces brasiliensis</name>
    <dbReference type="NCBI Taxonomy" id="1954"/>
    <lineage>
        <taxon>Bacteria</taxon>
        <taxon>Bacillati</taxon>
        <taxon>Actinomycetota</taxon>
        <taxon>Actinomycetes</taxon>
        <taxon>Kitasatosporales</taxon>
        <taxon>Streptomycetaceae</taxon>
        <taxon>Streptomyces</taxon>
    </lineage>
</organism>
<evidence type="ECO:0000259" key="3">
    <source>
        <dbReference type="Pfam" id="PF07282"/>
    </source>
</evidence>
<feature type="compositionally biased region" description="Low complexity" evidence="2">
    <location>
        <begin position="1"/>
        <end position="20"/>
    </location>
</feature>
<feature type="region of interest" description="Disordered" evidence="2">
    <location>
        <begin position="1"/>
        <end position="36"/>
    </location>
</feature>
<gene>
    <name evidence="4" type="ORF">GCM10010121_051220</name>
</gene>
<dbReference type="InterPro" id="IPR010095">
    <property type="entry name" value="Cas12f1-like_TNB"/>
</dbReference>
<dbReference type="NCBIfam" id="NF040570">
    <property type="entry name" value="guided_TnpB"/>
    <property type="match status" value="1"/>
</dbReference>
<reference evidence="4" key="1">
    <citation type="journal article" date="2014" name="Int. J. Syst. Evol. Microbiol.">
        <title>Complete genome sequence of Corynebacterium casei LMG S-19264T (=DSM 44701T), isolated from a smear-ripened cheese.</title>
        <authorList>
            <consortium name="US DOE Joint Genome Institute (JGI-PGF)"/>
            <person name="Walter F."/>
            <person name="Albersmeier A."/>
            <person name="Kalinowski J."/>
            <person name="Ruckert C."/>
        </authorList>
    </citation>
    <scope>NUCLEOTIDE SEQUENCE</scope>
    <source>
        <strain evidence="4">JCM 3086</strain>
    </source>
</reference>
<proteinExistence type="predicted"/>
<sequence length="238" mass="26581">MERVLTAARSATTSTAASLRRGPRQRPCGERNPPEKTKLLRLERRAARRKQHRMHGEKTSRRLQRTYDQIKQLRAKATRRAVDWQHKTTTTIARRYATVVVEALTITNMVTSARDTIEQPGRNIAHKSGLNRSISQEAWGRTVTMLTYKTARHGGTLHKVPAPGTSRRCHACGHTTPGSRHSQALFVCKNPDCAWSGNADQNAAQNILHLYRTGHALVPAAGRAVIRRPRGVKPATAR</sequence>